<protein>
    <submittedName>
        <fullName evidence="6">ABC transporter substrate-binding protein</fullName>
    </submittedName>
</protein>
<dbReference type="SUPFAM" id="SSF53850">
    <property type="entry name" value="Periplasmic binding protein-like II"/>
    <property type="match status" value="1"/>
</dbReference>
<feature type="signal peptide" evidence="4">
    <location>
        <begin position="1"/>
        <end position="32"/>
    </location>
</feature>
<evidence type="ECO:0000259" key="5">
    <source>
        <dbReference type="Pfam" id="PF09084"/>
    </source>
</evidence>
<evidence type="ECO:0000313" key="7">
    <source>
        <dbReference type="Proteomes" id="UP000675781"/>
    </source>
</evidence>
<reference evidence="6" key="1">
    <citation type="submission" date="2021-04" db="EMBL/GenBank/DDBJ databases">
        <title>Genome based classification of Actinospica acidithermotolerans sp. nov., an actinobacterium isolated from an Indonesian hot spring.</title>
        <authorList>
            <person name="Kusuma A.B."/>
            <person name="Putra K.E."/>
            <person name="Nafisah S."/>
            <person name="Loh J."/>
            <person name="Nouioui I."/>
            <person name="Goodfellow M."/>
        </authorList>
    </citation>
    <scope>NUCLEOTIDE SEQUENCE</scope>
    <source>
        <strain evidence="6">CSCA 57</strain>
    </source>
</reference>
<feature type="chain" id="PRO_5039131587" evidence="4">
    <location>
        <begin position="33"/>
        <end position="355"/>
    </location>
</feature>
<keyword evidence="3 4" id="KW-0732">Signal</keyword>
<comment type="caution">
    <text evidence="6">The sequence shown here is derived from an EMBL/GenBank/DDBJ whole genome shotgun (WGS) entry which is preliminary data.</text>
</comment>
<evidence type="ECO:0000256" key="3">
    <source>
        <dbReference type="ARBA" id="ARBA00022729"/>
    </source>
</evidence>
<dbReference type="Pfam" id="PF09084">
    <property type="entry name" value="NMT1"/>
    <property type="match status" value="1"/>
</dbReference>
<dbReference type="GO" id="GO:0042597">
    <property type="term" value="C:periplasmic space"/>
    <property type="evidence" value="ECO:0007669"/>
    <property type="project" value="UniProtKB-SubCell"/>
</dbReference>
<feature type="domain" description="SsuA/THI5-like" evidence="5">
    <location>
        <begin position="59"/>
        <end position="274"/>
    </location>
</feature>
<dbReference type="EMBL" id="JAGSOG010000259">
    <property type="protein sequence ID" value="MBR7838130.1"/>
    <property type="molecule type" value="Genomic_DNA"/>
</dbReference>
<proteinExistence type="inferred from homology"/>
<evidence type="ECO:0000256" key="4">
    <source>
        <dbReference type="SAM" id="SignalP"/>
    </source>
</evidence>
<dbReference type="AlphaFoldDB" id="A0A941ETM2"/>
<dbReference type="InterPro" id="IPR015168">
    <property type="entry name" value="SsuA/THI5"/>
</dbReference>
<name>A0A941ETM2_9ACTN</name>
<gene>
    <name evidence="6" type="ORF">KDL01_32965</name>
</gene>
<comment type="subcellular location">
    <subcellularLocation>
        <location evidence="1">Periplasm</location>
    </subcellularLocation>
</comment>
<dbReference type="PANTHER" id="PTHR30024">
    <property type="entry name" value="ALIPHATIC SULFONATES-BINDING PROTEIN-RELATED"/>
    <property type="match status" value="1"/>
</dbReference>
<accession>A0A941ETM2</accession>
<sequence length="355" mass="36718">MFRFSTPHVRPAVALLAALTLAAAGCSSDSTAPVAASSGGADPVTVTVAISNSTNQTYLSMVLAQQLGYFKSEGLDVHVVSTANGSQNWLDLLAGKVDGVVGFYDHNIDMRAKGTSTESVIQLNQAPGMVELVRTDESASITAPSGESGKKLGITGLGSSTQFVADYLAVHNGVALDQLHPVNIGAGSTFVAAMKSDEVDVGITTEPTISALLAKKAAKILVDMRSVSGTEAALGGPYPGTALSFETSYVQKNQTTVQKMVDALVEALKYIQTHSAAQIAAVVPSTYYGTAGKTAWEEALANEIGMFSPTGLMPADGPQSVDRVLSSFDPTVKGKNVDLSLTYTDSFVQNAASGS</sequence>
<evidence type="ECO:0000256" key="2">
    <source>
        <dbReference type="ARBA" id="ARBA00010742"/>
    </source>
</evidence>
<dbReference type="Gene3D" id="3.40.190.10">
    <property type="entry name" value="Periplasmic binding protein-like II"/>
    <property type="match status" value="2"/>
</dbReference>
<dbReference type="PANTHER" id="PTHR30024:SF47">
    <property type="entry name" value="TAURINE-BINDING PERIPLASMIC PROTEIN"/>
    <property type="match status" value="1"/>
</dbReference>
<keyword evidence="7" id="KW-1185">Reference proteome</keyword>
<organism evidence="6 7">
    <name type="scientific">Actinospica durhamensis</name>
    <dbReference type="NCBI Taxonomy" id="1508375"/>
    <lineage>
        <taxon>Bacteria</taxon>
        <taxon>Bacillati</taxon>
        <taxon>Actinomycetota</taxon>
        <taxon>Actinomycetes</taxon>
        <taxon>Catenulisporales</taxon>
        <taxon>Actinospicaceae</taxon>
        <taxon>Actinospica</taxon>
    </lineage>
</organism>
<dbReference type="GO" id="GO:0042918">
    <property type="term" value="P:alkanesulfonate transmembrane transport"/>
    <property type="evidence" value="ECO:0007669"/>
    <property type="project" value="TreeGrafter"/>
</dbReference>
<dbReference type="PROSITE" id="PS51257">
    <property type="entry name" value="PROKAR_LIPOPROTEIN"/>
    <property type="match status" value="1"/>
</dbReference>
<dbReference type="Proteomes" id="UP000675781">
    <property type="component" value="Unassembled WGS sequence"/>
</dbReference>
<evidence type="ECO:0000256" key="1">
    <source>
        <dbReference type="ARBA" id="ARBA00004418"/>
    </source>
</evidence>
<dbReference type="RefSeq" id="WP_212532589.1">
    <property type="nucleotide sequence ID" value="NZ_JAGSOG010000259.1"/>
</dbReference>
<evidence type="ECO:0000313" key="6">
    <source>
        <dbReference type="EMBL" id="MBR7838130.1"/>
    </source>
</evidence>
<comment type="similarity">
    <text evidence="2">Belongs to the bacterial solute-binding protein SsuA/TauA family.</text>
</comment>